<reference evidence="3 5" key="1">
    <citation type="submission" date="2018-08" db="EMBL/GenBank/DDBJ databases">
        <title>Genomic investigation of the strawberry pathogen Phytophthora fragariae indicates pathogenicity is determined by transcriptional variation in three key races.</title>
        <authorList>
            <person name="Adams T.M."/>
            <person name="Armitage A.D."/>
            <person name="Sobczyk M.K."/>
            <person name="Bates H.J."/>
            <person name="Dunwell J.M."/>
            <person name="Nellist C.F."/>
            <person name="Harrison R.J."/>
        </authorList>
    </citation>
    <scope>NUCLEOTIDE SEQUENCE [LARGE SCALE GENOMIC DNA]</scope>
    <source>
        <strain evidence="2 4">SCRP249</strain>
        <strain evidence="1 6">SCRP324</strain>
        <strain evidence="3 5">SCRP333</strain>
    </source>
</reference>
<evidence type="ECO:0000313" key="5">
    <source>
        <dbReference type="Proteomes" id="UP000434957"/>
    </source>
</evidence>
<keyword evidence="5" id="KW-1185">Reference proteome</keyword>
<proteinExistence type="predicted"/>
<dbReference type="Proteomes" id="UP000435112">
    <property type="component" value="Unassembled WGS sequence"/>
</dbReference>
<organism evidence="3 5">
    <name type="scientific">Phytophthora rubi</name>
    <dbReference type="NCBI Taxonomy" id="129364"/>
    <lineage>
        <taxon>Eukaryota</taxon>
        <taxon>Sar</taxon>
        <taxon>Stramenopiles</taxon>
        <taxon>Oomycota</taxon>
        <taxon>Peronosporomycetes</taxon>
        <taxon>Peronosporales</taxon>
        <taxon>Peronosporaceae</taxon>
        <taxon>Phytophthora</taxon>
    </lineage>
</organism>
<accession>A0A6A4BST0</accession>
<gene>
    <name evidence="2" type="ORF">PR001_g26380</name>
    <name evidence="1" type="ORF">PR002_g26541</name>
    <name evidence="3" type="ORF">PR003_g28165</name>
</gene>
<evidence type="ECO:0000313" key="6">
    <source>
        <dbReference type="Proteomes" id="UP000435112"/>
    </source>
</evidence>
<protein>
    <submittedName>
        <fullName evidence="3">Uncharacterized protein</fullName>
    </submittedName>
</protein>
<comment type="caution">
    <text evidence="3">The sequence shown here is derived from an EMBL/GenBank/DDBJ whole genome shotgun (WGS) entry which is preliminary data.</text>
</comment>
<dbReference type="AlphaFoldDB" id="A0A6A4BST0"/>
<sequence length="79" mass="9029">MIWTSSFVHAPLAACWARLRASILSKRRKLRIAPLKLSLNQHDSHATPARAACNVWEHLSYREHGACPSNTRRRGMPRI</sequence>
<dbReference type="EMBL" id="QXFU01003848">
    <property type="protein sequence ID" value="KAE8972357.1"/>
    <property type="molecule type" value="Genomic_DNA"/>
</dbReference>
<evidence type="ECO:0000313" key="4">
    <source>
        <dbReference type="Proteomes" id="UP000429607"/>
    </source>
</evidence>
<dbReference type="Proteomes" id="UP000429607">
    <property type="component" value="Unassembled WGS sequence"/>
</dbReference>
<evidence type="ECO:0000313" key="2">
    <source>
        <dbReference type="EMBL" id="KAE8973217.1"/>
    </source>
</evidence>
<evidence type="ECO:0000313" key="1">
    <source>
        <dbReference type="EMBL" id="KAE8972357.1"/>
    </source>
</evidence>
<evidence type="ECO:0000313" key="3">
    <source>
        <dbReference type="EMBL" id="KAE9279693.1"/>
    </source>
</evidence>
<dbReference type="EMBL" id="QXFV01003879">
    <property type="protein sequence ID" value="KAE8973217.1"/>
    <property type="molecule type" value="Genomic_DNA"/>
</dbReference>
<dbReference type="Proteomes" id="UP000434957">
    <property type="component" value="Unassembled WGS sequence"/>
</dbReference>
<name>A0A6A4BST0_9STRA</name>
<dbReference type="EMBL" id="QXFT01004180">
    <property type="protein sequence ID" value="KAE9279693.1"/>
    <property type="molecule type" value="Genomic_DNA"/>
</dbReference>